<dbReference type="EMBL" id="AGZE01000033">
    <property type="protein sequence ID" value="EKB54313.1"/>
    <property type="molecule type" value="Genomic_DNA"/>
</dbReference>
<gene>
    <name evidence="1" type="ORF">HMPREF9707_01241</name>
</gene>
<dbReference type="CDD" id="cd02440">
    <property type="entry name" value="AdoMet_MTases"/>
    <property type="match status" value="1"/>
</dbReference>
<dbReference type="PATRIC" id="fig|883112.3.peg.1235"/>
<organism evidence="1 2">
    <name type="scientific">Falseniella ignava CCUG 37419</name>
    <dbReference type="NCBI Taxonomy" id="883112"/>
    <lineage>
        <taxon>Bacteria</taxon>
        <taxon>Bacillati</taxon>
        <taxon>Bacillota</taxon>
        <taxon>Bacilli</taxon>
        <taxon>Lactobacillales</taxon>
        <taxon>Aerococcaceae</taxon>
        <taxon>Falseniella</taxon>
    </lineage>
</organism>
<dbReference type="SUPFAM" id="SSF53335">
    <property type="entry name" value="S-adenosyl-L-methionine-dependent methyltransferases"/>
    <property type="match status" value="1"/>
</dbReference>
<dbReference type="Gene3D" id="3.40.50.150">
    <property type="entry name" value="Vaccinia Virus protein VP39"/>
    <property type="match status" value="1"/>
</dbReference>
<dbReference type="Pfam" id="PF13489">
    <property type="entry name" value="Methyltransf_23"/>
    <property type="match status" value="1"/>
</dbReference>
<evidence type="ECO:0008006" key="3">
    <source>
        <dbReference type="Google" id="ProtNLM"/>
    </source>
</evidence>
<dbReference type="RefSeq" id="WP_006701884.1">
    <property type="nucleotide sequence ID" value="NZ_JH932301.1"/>
</dbReference>
<dbReference type="AlphaFoldDB" id="K1LW54"/>
<name>K1LW54_9LACT</name>
<dbReference type="PANTHER" id="PTHR43861">
    <property type="entry name" value="TRANS-ACONITATE 2-METHYLTRANSFERASE-RELATED"/>
    <property type="match status" value="1"/>
</dbReference>
<dbReference type="HOGENOM" id="CLU_1110521_0_0_9"/>
<sequence>MQENQAFYCGTQKMLQAAYRELLLEDYQPTVDTMLERIGERPNSALELGCGVGLAAINLSKLGVEVTAIDFEPTVHQIALENKAKYAAEVNFFREDFYQFDAASQFNLVYYLDGFGIGEDADQLKLLEKIKEWLTPEGKAYIEVYNPNHWRKADGVTLPLVEDVSHHYRFDEAAHEMIDIWKREGSEVAYTQRLKCYLPEDFEQLVKRAGFEVVAFYPEGRMDYETMQYHPQASLTDCLSYSAVIVPVN</sequence>
<dbReference type="eggNOG" id="COG2890">
    <property type="taxonomic scope" value="Bacteria"/>
</dbReference>
<evidence type="ECO:0000313" key="1">
    <source>
        <dbReference type="EMBL" id="EKB54313.1"/>
    </source>
</evidence>
<accession>K1LW54</accession>
<comment type="caution">
    <text evidence="1">The sequence shown here is derived from an EMBL/GenBank/DDBJ whole genome shotgun (WGS) entry which is preliminary data.</text>
</comment>
<dbReference type="Proteomes" id="UP000005147">
    <property type="component" value="Unassembled WGS sequence"/>
</dbReference>
<protein>
    <recommendedName>
        <fullName evidence="3">Methyltransferase domain-containing protein</fullName>
    </recommendedName>
</protein>
<dbReference type="InterPro" id="IPR029063">
    <property type="entry name" value="SAM-dependent_MTases_sf"/>
</dbReference>
<reference evidence="1 2" key="1">
    <citation type="submission" date="2012-07" db="EMBL/GenBank/DDBJ databases">
        <title>The Genome Sequence of Facklamia ignava CCUG 37419.</title>
        <authorList>
            <consortium name="The Broad Institute Genome Sequencing Platform"/>
            <person name="Earl A."/>
            <person name="Ward D."/>
            <person name="Feldgarden M."/>
            <person name="Gevers D."/>
            <person name="Huys G."/>
            <person name="Walker B."/>
            <person name="Young S.K."/>
            <person name="Zeng Q."/>
            <person name="Gargeya S."/>
            <person name="Fitzgerald M."/>
            <person name="Haas B."/>
            <person name="Abouelleil A."/>
            <person name="Alvarado L."/>
            <person name="Arachchi H.M."/>
            <person name="Berlin A.M."/>
            <person name="Chapman S.B."/>
            <person name="Goldberg J."/>
            <person name="Griggs A."/>
            <person name="Gujja S."/>
            <person name="Hansen M."/>
            <person name="Howarth C."/>
            <person name="Imamovic A."/>
            <person name="Larimer J."/>
            <person name="McCowen C."/>
            <person name="Montmayeur A."/>
            <person name="Murphy C."/>
            <person name="Neiman D."/>
            <person name="Pearson M."/>
            <person name="Priest M."/>
            <person name="Roberts A."/>
            <person name="Saif S."/>
            <person name="Shea T."/>
            <person name="Sisk P."/>
            <person name="Sykes S."/>
            <person name="Wortman J."/>
            <person name="Nusbaum C."/>
            <person name="Birren B."/>
        </authorList>
    </citation>
    <scope>NUCLEOTIDE SEQUENCE [LARGE SCALE GENOMIC DNA]</scope>
    <source>
        <strain evidence="1 2">CCUG 37419</strain>
    </source>
</reference>
<evidence type="ECO:0000313" key="2">
    <source>
        <dbReference type="Proteomes" id="UP000005147"/>
    </source>
</evidence>
<proteinExistence type="predicted"/>
<keyword evidence="2" id="KW-1185">Reference proteome</keyword>
<dbReference type="STRING" id="883112.HMPREF9707_01241"/>